<dbReference type="Pfam" id="PF00565">
    <property type="entry name" value="SNase"/>
    <property type="match status" value="1"/>
</dbReference>
<gene>
    <name evidence="2" type="ORF">NWF35_12455</name>
</gene>
<dbReference type="Gene3D" id="2.40.50.90">
    <property type="match status" value="1"/>
</dbReference>
<feature type="domain" description="TNase-like" evidence="1">
    <location>
        <begin position="2"/>
        <end position="60"/>
    </location>
</feature>
<dbReference type="InterPro" id="IPR002071">
    <property type="entry name" value="Thermonucl_AS"/>
</dbReference>
<proteinExistence type="predicted"/>
<dbReference type="PROSITE" id="PS01284">
    <property type="entry name" value="TNASE_2"/>
    <property type="match status" value="1"/>
</dbReference>
<evidence type="ECO:0000313" key="3">
    <source>
        <dbReference type="Proteomes" id="UP001174196"/>
    </source>
</evidence>
<accession>A0ABT8IPH7</accession>
<dbReference type="RefSeq" id="WP_301239499.1">
    <property type="nucleotide sequence ID" value="NZ_JANRHH010000044.1"/>
</dbReference>
<evidence type="ECO:0000259" key="1">
    <source>
        <dbReference type="Pfam" id="PF00565"/>
    </source>
</evidence>
<name>A0ABT8IPH7_9BACL</name>
<dbReference type="InterPro" id="IPR016071">
    <property type="entry name" value="Staphylococal_nuclease_OB-fold"/>
</dbReference>
<dbReference type="SUPFAM" id="SSF50199">
    <property type="entry name" value="Staphylococcal nuclease"/>
    <property type="match status" value="1"/>
</dbReference>
<dbReference type="EMBL" id="JANRHH010000044">
    <property type="protein sequence ID" value="MDN4594682.1"/>
    <property type="molecule type" value="Genomic_DNA"/>
</dbReference>
<organism evidence="2 3">
    <name type="scientific">Polycladomyces subterraneus</name>
    <dbReference type="NCBI Taxonomy" id="1016997"/>
    <lineage>
        <taxon>Bacteria</taxon>
        <taxon>Bacillati</taxon>
        <taxon>Bacillota</taxon>
        <taxon>Bacilli</taxon>
        <taxon>Bacillales</taxon>
        <taxon>Thermoactinomycetaceae</taxon>
        <taxon>Polycladomyces</taxon>
    </lineage>
</organism>
<evidence type="ECO:0000313" key="2">
    <source>
        <dbReference type="EMBL" id="MDN4594682.1"/>
    </source>
</evidence>
<comment type="caution">
    <text evidence="2">The sequence shown here is derived from an EMBL/GenBank/DDBJ whole genome shotgun (WGS) entry which is preliminary data.</text>
</comment>
<dbReference type="Proteomes" id="UP001174196">
    <property type="component" value="Unassembled WGS sequence"/>
</dbReference>
<keyword evidence="3" id="KW-1185">Reference proteome</keyword>
<protein>
    <submittedName>
        <fullName evidence="2">Thermonuclease family protein</fullName>
    </submittedName>
</protein>
<sequence length="109" mass="12032">MGSEASAFTKNLLTHAKHITLEFDVEKRDKYGRMLAYVYADGKSVQEELLKQGLARVGYIGESVDTLLSFGKRRTSPEQSTLVSGNAPVTSLLTVLPPENGVKVHLLRR</sequence>
<reference evidence="2" key="1">
    <citation type="submission" date="2022-08" db="EMBL/GenBank/DDBJ databases">
        <title>Polycladomyces zharkentsis sp. nov., a novel thermophilic CMC and starch-degrading bacterium isolated from a geothermal spring in Kazakhstan.</title>
        <authorList>
            <person name="Mashzhan A."/>
            <person name="Kistaubaeva A."/>
            <person name="Javier-Lopez R."/>
            <person name="Birkeland N.-K."/>
        </authorList>
    </citation>
    <scope>NUCLEOTIDE SEQUENCE</scope>
    <source>
        <strain evidence="2">KSR 13</strain>
    </source>
</reference>
<dbReference type="InterPro" id="IPR035437">
    <property type="entry name" value="SNase_OB-fold_sf"/>
</dbReference>